<keyword evidence="7" id="KW-1185">Reference proteome</keyword>
<evidence type="ECO:0000256" key="4">
    <source>
        <dbReference type="ARBA" id="ARBA00023014"/>
    </source>
</evidence>
<dbReference type="GO" id="GO:0051537">
    <property type="term" value="F:2 iron, 2 sulfur cluster binding"/>
    <property type="evidence" value="ECO:0007669"/>
    <property type="project" value="UniProtKB-KW"/>
</dbReference>
<evidence type="ECO:0000313" key="6">
    <source>
        <dbReference type="EMBL" id="GFH31459.1"/>
    </source>
</evidence>
<gene>
    <name evidence="6" type="ORF">HaLaN_30515</name>
</gene>
<dbReference type="CDD" id="cd03467">
    <property type="entry name" value="Rieske"/>
    <property type="match status" value="1"/>
</dbReference>
<dbReference type="Gene3D" id="2.102.10.10">
    <property type="entry name" value="Rieske [2Fe-2S] iron-sulphur domain"/>
    <property type="match status" value="1"/>
</dbReference>
<evidence type="ECO:0000313" key="7">
    <source>
        <dbReference type="Proteomes" id="UP000485058"/>
    </source>
</evidence>
<dbReference type="Pfam" id="PF00355">
    <property type="entry name" value="Rieske"/>
    <property type="match status" value="1"/>
</dbReference>
<dbReference type="PANTHER" id="PTHR21496:SF23">
    <property type="entry name" value="3-PHENYLPROPIONATE_CINNAMIC ACID DIOXYGENASE FERREDOXIN SUBUNIT"/>
    <property type="match status" value="1"/>
</dbReference>
<feature type="domain" description="Rieske" evidence="5">
    <location>
        <begin position="40"/>
        <end position="140"/>
    </location>
</feature>
<sequence>GYRTACCSFIAAHKMLTRSSAPVSRCENIGRRNLNVCCAWTKAASKAEVAGKGGRLVVELKGQRVLLADAGDGNIYAVSNKCSHLGLPLVGKTALLQGKVVDKCIVCPAHNTAYDLATGQVKGKWCPTLPEALSEGFGLTPKKPLPTFASRVTEAVCRVTKHYTLDSASHSASPSELELPLPPLSSLELILQCAELLLCM</sequence>
<evidence type="ECO:0000256" key="2">
    <source>
        <dbReference type="ARBA" id="ARBA00022723"/>
    </source>
</evidence>
<dbReference type="InterPro" id="IPR036922">
    <property type="entry name" value="Rieske_2Fe-2S_sf"/>
</dbReference>
<dbReference type="InterPro" id="IPR017941">
    <property type="entry name" value="Rieske_2Fe-2S"/>
</dbReference>
<evidence type="ECO:0000256" key="3">
    <source>
        <dbReference type="ARBA" id="ARBA00023004"/>
    </source>
</evidence>
<comment type="caution">
    <text evidence="6">The sequence shown here is derived from an EMBL/GenBank/DDBJ whole genome shotgun (WGS) entry which is preliminary data.</text>
</comment>
<dbReference type="PROSITE" id="PS51296">
    <property type="entry name" value="RIESKE"/>
    <property type="match status" value="1"/>
</dbReference>
<protein>
    <submittedName>
        <fullName evidence="6">Rieske domain-containing protein</fullName>
    </submittedName>
</protein>
<name>A0A6A0AEZ1_HAELA</name>
<keyword evidence="2" id="KW-0479">Metal-binding</keyword>
<reference evidence="6 7" key="1">
    <citation type="submission" date="2020-02" db="EMBL/GenBank/DDBJ databases">
        <title>Draft genome sequence of Haematococcus lacustris strain NIES-144.</title>
        <authorList>
            <person name="Morimoto D."/>
            <person name="Nakagawa S."/>
            <person name="Yoshida T."/>
            <person name="Sawayama S."/>
        </authorList>
    </citation>
    <scope>NUCLEOTIDE SEQUENCE [LARGE SCALE GENOMIC DNA]</scope>
    <source>
        <strain evidence="6 7">NIES-144</strain>
    </source>
</reference>
<evidence type="ECO:0000256" key="1">
    <source>
        <dbReference type="ARBA" id="ARBA00022714"/>
    </source>
</evidence>
<organism evidence="6 7">
    <name type="scientific">Haematococcus lacustris</name>
    <name type="common">Green alga</name>
    <name type="synonym">Haematococcus pluvialis</name>
    <dbReference type="NCBI Taxonomy" id="44745"/>
    <lineage>
        <taxon>Eukaryota</taxon>
        <taxon>Viridiplantae</taxon>
        <taxon>Chlorophyta</taxon>
        <taxon>core chlorophytes</taxon>
        <taxon>Chlorophyceae</taxon>
        <taxon>CS clade</taxon>
        <taxon>Chlamydomonadales</taxon>
        <taxon>Haematococcaceae</taxon>
        <taxon>Haematococcus</taxon>
    </lineage>
</organism>
<dbReference type="EMBL" id="BLLF01005645">
    <property type="protein sequence ID" value="GFH31459.1"/>
    <property type="molecule type" value="Genomic_DNA"/>
</dbReference>
<dbReference type="SUPFAM" id="SSF50022">
    <property type="entry name" value="ISP domain"/>
    <property type="match status" value="1"/>
</dbReference>
<keyword evidence="1" id="KW-0001">2Fe-2S</keyword>
<accession>A0A6A0AEZ1</accession>
<dbReference type="AlphaFoldDB" id="A0A6A0AEZ1"/>
<evidence type="ECO:0000259" key="5">
    <source>
        <dbReference type="PROSITE" id="PS51296"/>
    </source>
</evidence>
<dbReference type="PANTHER" id="PTHR21496">
    <property type="entry name" value="FERREDOXIN-RELATED"/>
    <property type="match status" value="1"/>
</dbReference>
<keyword evidence="4" id="KW-0411">Iron-sulfur</keyword>
<feature type="non-terminal residue" evidence="6">
    <location>
        <position position="200"/>
    </location>
</feature>
<dbReference type="GO" id="GO:0046872">
    <property type="term" value="F:metal ion binding"/>
    <property type="evidence" value="ECO:0007669"/>
    <property type="project" value="UniProtKB-KW"/>
</dbReference>
<proteinExistence type="predicted"/>
<keyword evidence="3" id="KW-0408">Iron</keyword>
<feature type="non-terminal residue" evidence="6">
    <location>
        <position position="1"/>
    </location>
</feature>
<dbReference type="Proteomes" id="UP000485058">
    <property type="component" value="Unassembled WGS sequence"/>
</dbReference>